<feature type="domain" description="Nuclear receptor" evidence="11">
    <location>
        <begin position="43"/>
        <end position="120"/>
    </location>
</feature>
<evidence type="ECO:0000259" key="12">
    <source>
        <dbReference type="PROSITE" id="PS51843"/>
    </source>
</evidence>
<keyword evidence="6 10" id="KW-0238">DNA-binding</keyword>
<dbReference type="SMART" id="SM00399">
    <property type="entry name" value="ZnF_C4"/>
    <property type="match status" value="1"/>
</dbReference>
<keyword evidence="7 10" id="KW-0804">Transcription</keyword>
<evidence type="ECO:0000313" key="13">
    <source>
        <dbReference type="EMBL" id="KPJ09123.1"/>
    </source>
</evidence>
<keyword evidence="2 10" id="KW-0479">Metal-binding</keyword>
<protein>
    <submittedName>
        <fullName evidence="13">Nuclear receptor subfamily 2 group E member 1</fullName>
    </submittedName>
</protein>
<gene>
    <name evidence="13" type="ORF">RR48_15264</name>
</gene>
<keyword evidence="14" id="KW-1185">Reference proteome</keyword>
<dbReference type="PROSITE" id="PS51030">
    <property type="entry name" value="NUCLEAR_REC_DBD_2"/>
    <property type="match status" value="1"/>
</dbReference>
<accession>A0A194QUB8</accession>
<keyword evidence="3 10" id="KW-0863">Zinc-finger</keyword>
<dbReference type="PROSITE" id="PS00031">
    <property type="entry name" value="NUCLEAR_REC_DBD_1"/>
    <property type="match status" value="1"/>
</dbReference>
<dbReference type="GO" id="GO:0043565">
    <property type="term" value="F:sequence-specific DNA binding"/>
    <property type="evidence" value="ECO:0007669"/>
    <property type="project" value="InterPro"/>
</dbReference>
<dbReference type="STRING" id="76193.A0A194QUB8"/>
<dbReference type="InterPro" id="IPR000536">
    <property type="entry name" value="Nucl_hrmn_rcpt_lig-bd"/>
</dbReference>
<evidence type="ECO:0000256" key="10">
    <source>
        <dbReference type="RuleBase" id="RU004334"/>
    </source>
</evidence>
<dbReference type="Pfam" id="PF00104">
    <property type="entry name" value="Hormone_recep"/>
    <property type="match status" value="1"/>
</dbReference>
<dbReference type="FunFam" id="3.30.50.10:FF:000019">
    <property type="entry name" value="Nuclear receptor subfamily 2 group E member"/>
    <property type="match status" value="1"/>
</dbReference>
<evidence type="ECO:0000256" key="2">
    <source>
        <dbReference type="ARBA" id="ARBA00022723"/>
    </source>
</evidence>
<evidence type="ECO:0000256" key="1">
    <source>
        <dbReference type="ARBA" id="ARBA00004123"/>
    </source>
</evidence>
<keyword evidence="4 10" id="KW-0862">Zinc</keyword>
<organism evidence="13 14">
    <name type="scientific">Papilio machaon</name>
    <name type="common">Old World swallowtail butterfly</name>
    <dbReference type="NCBI Taxonomy" id="76193"/>
    <lineage>
        <taxon>Eukaryota</taxon>
        <taxon>Metazoa</taxon>
        <taxon>Ecdysozoa</taxon>
        <taxon>Arthropoda</taxon>
        <taxon>Hexapoda</taxon>
        <taxon>Insecta</taxon>
        <taxon>Pterygota</taxon>
        <taxon>Neoptera</taxon>
        <taxon>Endopterygota</taxon>
        <taxon>Lepidoptera</taxon>
        <taxon>Glossata</taxon>
        <taxon>Ditrysia</taxon>
        <taxon>Papilionoidea</taxon>
        <taxon>Papilionidae</taxon>
        <taxon>Papilioninae</taxon>
        <taxon>Papilio</taxon>
    </lineage>
</organism>
<keyword evidence="5 10" id="KW-0805">Transcription regulation</keyword>
<dbReference type="AlphaFoldDB" id="A0A194QUB8"/>
<dbReference type="GO" id="GO:0032502">
    <property type="term" value="P:developmental process"/>
    <property type="evidence" value="ECO:0007669"/>
    <property type="project" value="UniProtKB-ARBA"/>
</dbReference>
<name>A0A194QUB8_PAPMA</name>
<dbReference type="SMART" id="SM00430">
    <property type="entry name" value="HOLI"/>
    <property type="match status" value="1"/>
</dbReference>
<dbReference type="GO" id="GO:0005634">
    <property type="term" value="C:nucleus"/>
    <property type="evidence" value="ECO:0007669"/>
    <property type="project" value="UniProtKB-SubCell"/>
</dbReference>
<dbReference type="Gene3D" id="1.10.565.10">
    <property type="entry name" value="Retinoid X Receptor"/>
    <property type="match status" value="1"/>
</dbReference>
<feature type="domain" description="NR LBD" evidence="12">
    <location>
        <begin position="143"/>
        <end position="412"/>
    </location>
</feature>
<evidence type="ECO:0000313" key="14">
    <source>
        <dbReference type="Proteomes" id="UP000053240"/>
    </source>
</evidence>
<evidence type="ECO:0000256" key="5">
    <source>
        <dbReference type="ARBA" id="ARBA00023015"/>
    </source>
</evidence>
<keyword evidence="9 10" id="KW-0539">Nucleus</keyword>
<dbReference type="EMBL" id="KQ461108">
    <property type="protein sequence ID" value="KPJ09123.1"/>
    <property type="molecule type" value="Genomic_DNA"/>
</dbReference>
<sequence>MVIPIKVITSIRGVSVKNRAAHAYCDESEPEAVLFENCRILYDVPCAVCRDHSSGKHYGVFACDGCAGFFKRSVRRDRRYACKARRPGACLVDKAHRNQCRACRLAKCLEAGMNKDAVQHERGPRNSTIRRQMALFLKDPAVPSSDVNLSLPPALDLALPKHSPLPPPPLSLFHSPYHPYHRINMLSSMAPCPPKAPSPPPITISLLSPAQPEAMCEAAARLLFMNVKWAKNVPAFTSLSLSDRLLLLEETWRDLFVIGTSQFLYPIDLKILCDGKNQRLDVKQVEEFNRVLLEFAKIRPDNNEYSCLRAIVLFKTSLSDKNSNGSPFLPNTESRRFQDLPAIAAFQGHSQVVLNEHAARAYPHETSRCSRLLQLLPLIRGVCSATIVELFFRATIGEIPIERIISDMYRTGKDTV</sequence>
<keyword evidence="8 10" id="KW-0675">Receptor</keyword>
<evidence type="ECO:0000256" key="7">
    <source>
        <dbReference type="ARBA" id="ARBA00023163"/>
    </source>
</evidence>
<dbReference type="Proteomes" id="UP000053240">
    <property type="component" value="Unassembled WGS sequence"/>
</dbReference>
<evidence type="ECO:0000256" key="4">
    <source>
        <dbReference type="ARBA" id="ARBA00022833"/>
    </source>
</evidence>
<comment type="similarity">
    <text evidence="10">Belongs to the nuclear hormone receptor family.</text>
</comment>
<dbReference type="SUPFAM" id="SSF57716">
    <property type="entry name" value="Glucocorticoid receptor-like (DNA-binding domain)"/>
    <property type="match status" value="1"/>
</dbReference>
<evidence type="ECO:0000256" key="9">
    <source>
        <dbReference type="ARBA" id="ARBA00023242"/>
    </source>
</evidence>
<dbReference type="GO" id="GO:0003700">
    <property type="term" value="F:DNA-binding transcription factor activity"/>
    <property type="evidence" value="ECO:0007669"/>
    <property type="project" value="InterPro"/>
</dbReference>
<dbReference type="Pfam" id="PF00105">
    <property type="entry name" value="zf-C4"/>
    <property type="match status" value="1"/>
</dbReference>
<proteinExistence type="inferred from homology"/>
<dbReference type="PRINTS" id="PR00047">
    <property type="entry name" value="STROIDFINGER"/>
</dbReference>
<dbReference type="InterPro" id="IPR001723">
    <property type="entry name" value="Nuclear_hrmn_rcpt"/>
</dbReference>
<dbReference type="PRINTS" id="PR00398">
    <property type="entry name" value="STRDHORMONER"/>
</dbReference>
<dbReference type="InterPro" id="IPR050274">
    <property type="entry name" value="Nuclear_hormone_rcpt_NR2"/>
</dbReference>
<dbReference type="FunCoup" id="A0A194QUB8">
    <property type="interactions" value="60"/>
</dbReference>
<dbReference type="PANTHER" id="PTHR24083">
    <property type="entry name" value="NUCLEAR HORMONE RECEPTOR"/>
    <property type="match status" value="1"/>
</dbReference>
<dbReference type="InterPro" id="IPR013088">
    <property type="entry name" value="Znf_NHR/GATA"/>
</dbReference>
<evidence type="ECO:0000259" key="11">
    <source>
        <dbReference type="PROSITE" id="PS51030"/>
    </source>
</evidence>
<dbReference type="InterPro" id="IPR001628">
    <property type="entry name" value="Znf_hrmn_rcpt"/>
</dbReference>
<reference evidence="13 14" key="1">
    <citation type="journal article" date="2015" name="Nat. Commun.">
        <title>Outbred genome sequencing and CRISPR/Cas9 gene editing in butterflies.</title>
        <authorList>
            <person name="Li X."/>
            <person name="Fan D."/>
            <person name="Zhang W."/>
            <person name="Liu G."/>
            <person name="Zhang L."/>
            <person name="Zhao L."/>
            <person name="Fang X."/>
            <person name="Chen L."/>
            <person name="Dong Y."/>
            <person name="Chen Y."/>
            <person name="Ding Y."/>
            <person name="Zhao R."/>
            <person name="Feng M."/>
            <person name="Zhu Y."/>
            <person name="Feng Y."/>
            <person name="Jiang X."/>
            <person name="Zhu D."/>
            <person name="Xiang H."/>
            <person name="Feng X."/>
            <person name="Li S."/>
            <person name="Wang J."/>
            <person name="Zhang G."/>
            <person name="Kronforst M.R."/>
            <person name="Wang W."/>
        </authorList>
    </citation>
    <scope>NUCLEOTIDE SEQUENCE [LARGE SCALE GENOMIC DNA]</scope>
    <source>
        <strain evidence="13">Ya'a_city_454_Pm</strain>
        <tissue evidence="13">Whole body</tissue>
    </source>
</reference>
<dbReference type="InParanoid" id="A0A194QUB8"/>
<evidence type="ECO:0000256" key="8">
    <source>
        <dbReference type="ARBA" id="ARBA00023170"/>
    </source>
</evidence>
<evidence type="ECO:0000256" key="3">
    <source>
        <dbReference type="ARBA" id="ARBA00022771"/>
    </source>
</evidence>
<dbReference type="SUPFAM" id="SSF48508">
    <property type="entry name" value="Nuclear receptor ligand-binding domain"/>
    <property type="match status" value="1"/>
</dbReference>
<dbReference type="Gene3D" id="3.30.50.10">
    <property type="entry name" value="Erythroid Transcription Factor GATA-1, subunit A"/>
    <property type="match status" value="1"/>
</dbReference>
<dbReference type="InterPro" id="IPR035500">
    <property type="entry name" value="NHR-like_dom_sf"/>
</dbReference>
<evidence type="ECO:0000256" key="6">
    <source>
        <dbReference type="ARBA" id="ARBA00023125"/>
    </source>
</evidence>
<dbReference type="PROSITE" id="PS51843">
    <property type="entry name" value="NR_LBD"/>
    <property type="match status" value="1"/>
</dbReference>
<dbReference type="GO" id="GO:0008270">
    <property type="term" value="F:zinc ion binding"/>
    <property type="evidence" value="ECO:0007669"/>
    <property type="project" value="UniProtKB-KW"/>
</dbReference>
<comment type="subcellular location">
    <subcellularLocation>
        <location evidence="1 10">Nucleus</location>
    </subcellularLocation>
</comment>
<dbReference type="GO" id="GO:0000122">
    <property type="term" value="P:negative regulation of transcription by RNA polymerase II"/>
    <property type="evidence" value="ECO:0007669"/>
    <property type="project" value="UniProtKB-ARBA"/>
</dbReference>